<dbReference type="PROSITE" id="PS00802">
    <property type="entry name" value="TRANSKETOLASE_2"/>
    <property type="match status" value="1"/>
</dbReference>
<dbReference type="SMART" id="SM00861">
    <property type="entry name" value="Transket_pyr"/>
    <property type="match status" value="1"/>
</dbReference>
<evidence type="ECO:0000313" key="7">
    <source>
        <dbReference type="Proteomes" id="UP000178091"/>
    </source>
</evidence>
<dbReference type="Proteomes" id="UP000178091">
    <property type="component" value="Unassembled WGS sequence"/>
</dbReference>
<evidence type="ECO:0000256" key="4">
    <source>
        <dbReference type="ARBA" id="ARBA00023052"/>
    </source>
</evidence>
<name>A0A1F4XU22_9BACT</name>
<dbReference type="InterPro" id="IPR033248">
    <property type="entry name" value="Transketolase_C"/>
</dbReference>
<dbReference type="AlphaFoldDB" id="A0A1F4XU22"/>
<dbReference type="CDD" id="cd07033">
    <property type="entry name" value="TPP_PYR_DXS_TK_like"/>
    <property type="match status" value="1"/>
</dbReference>
<evidence type="ECO:0000256" key="3">
    <source>
        <dbReference type="ARBA" id="ARBA00022679"/>
    </source>
</evidence>
<proteinExistence type="inferred from homology"/>
<keyword evidence="3" id="KW-0808">Transferase</keyword>
<dbReference type="FunFam" id="3.40.50.970:FF:000129">
    <property type="entry name" value="Transketolase"/>
    <property type="match status" value="1"/>
</dbReference>
<comment type="cofactor">
    <cofactor evidence="1">
        <name>thiamine diphosphate</name>
        <dbReference type="ChEBI" id="CHEBI:58937"/>
    </cofactor>
</comment>
<sequence length="332" mass="35695">MLNPAVKLASNIFDKPEQKPTRDGFGEGLIEAGEKDKRVVALCADLAESTRMLPFKEKWPKRYVELGVAEQNLATVASGLANYGKIPFIASYATFSPGRNNEQIRTNICINNVPVKIVGSHAGVSVGPDGATHQALEDMALMRVLPRMTVISPCDSEEARKATLAAAAHNGPVYLRLAREKTPVMTTAATPFELGKAQVMWQPQDKRKNPDVAVFATGPLVHNALVAAKTLEEKFAIVVINIHTVKPLDTKTVTQWSKKAGAVVTVEEHQIAGGLGSAIAEVLAAQAPVPQEFIGVKDQFGQSGEPGELIAHYGMDVPHITAAITKVVKRKK</sequence>
<dbReference type="Pfam" id="PF02779">
    <property type="entry name" value="Transket_pyr"/>
    <property type="match status" value="1"/>
</dbReference>
<gene>
    <name evidence="6" type="ORF">A3F55_02150</name>
</gene>
<feature type="domain" description="Transketolase-like pyrimidine-binding" evidence="5">
    <location>
        <begin position="19"/>
        <end position="184"/>
    </location>
</feature>
<evidence type="ECO:0000256" key="1">
    <source>
        <dbReference type="ARBA" id="ARBA00001964"/>
    </source>
</evidence>
<accession>A0A1F4XU22</accession>
<dbReference type="PANTHER" id="PTHR43825:SF1">
    <property type="entry name" value="TRANSKETOLASE-LIKE PYRIMIDINE-BINDING DOMAIN-CONTAINING PROTEIN"/>
    <property type="match status" value="1"/>
</dbReference>
<dbReference type="InterPro" id="IPR009014">
    <property type="entry name" value="Transketo_C/PFOR_II"/>
</dbReference>
<dbReference type="InterPro" id="IPR005475">
    <property type="entry name" value="Transketolase-like_Pyr-bd"/>
</dbReference>
<evidence type="ECO:0000259" key="5">
    <source>
        <dbReference type="SMART" id="SM00861"/>
    </source>
</evidence>
<dbReference type="Pfam" id="PF02780">
    <property type="entry name" value="Transketolase_C"/>
    <property type="match status" value="1"/>
</dbReference>
<dbReference type="SUPFAM" id="SSF52518">
    <property type="entry name" value="Thiamin diphosphate-binding fold (THDP-binding)"/>
    <property type="match status" value="1"/>
</dbReference>
<dbReference type="GO" id="GO:0016740">
    <property type="term" value="F:transferase activity"/>
    <property type="evidence" value="ECO:0007669"/>
    <property type="project" value="UniProtKB-KW"/>
</dbReference>
<comment type="caution">
    <text evidence="6">The sequence shown here is derived from an EMBL/GenBank/DDBJ whole genome shotgun (WGS) entry which is preliminary data.</text>
</comment>
<dbReference type="EMBL" id="MEWW01000005">
    <property type="protein sequence ID" value="OGC85046.1"/>
    <property type="molecule type" value="Genomic_DNA"/>
</dbReference>
<keyword evidence="4" id="KW-0786">Thiamine pyrophosphate</keyword>
<dbReference type="SUPFAM" id="SSF52922">
    <property type="entry name" value="TK C-terminal domain-like"/>
    <property type="match status" value="1"/>
</dbReference>
<evidence type="ECO:0000313" key="6">
    <source>
        <dbReference type="EMBL" id="OGC85046.1"/>
    </source>
</evidence>
<reference evidence="6 7" key="1">
    <citation type="journal article" date="2016" name="Nat. Commun.">
        <title>Thousands of microbial genomes shed light on interconnected biogeochemical processes in an aquifer system.</title>
        <authorList>
            <person name="Anantharaman K."/>
            <person name="Brown C.T."/>
            <person name="Hug L.A."/>
            <person name="Sharon I."/>
            <person name="Castelle C.J."/>
            <person name="Probst A.J."/>
            <person name="Thomas B.C."/>
            <person name="Singh A."/>
            <person name="Wilkins M.J."/>
            <person name="Karaoz U."/>
            <person name="Brodie E.L."/>
            <person name="Williams K.H."/>
            <person name="Hubbard S.S."/>
            <person name="Banfield J.F."/>
        </authorList>
    </citation>
    <scope>NUCLEOTIDE SEQUENCE [LARGE SCALE GENOMIC DNA]</scope>
</reference>
<dbReference type="Gene3D" id="3.40.50.970">
    <property type="match status" value="1"/>
</dbReference>
<evidence type="ECO:0000256" key="2">
    <source>
        <dbReference type="ARBA" id="ARBA00007131"/>
    </source>
</evidence>
<organism evidence="6 7">
    <name type="scientific">Candidatus Adlerbacteria bacterium RIFCSPHIGHO2_12_FULL_53_18</name>
    <dbReference type="NCBI Taxonomy" id="1797242"/>
    <lineage>
        <taxon>Bacteria</taxon>
        <taxon>Candidatus Adleribacteriota</taxon>
    </lineage>
</organism>
<protein>
    <submittedName>
        <fullName evidence="6">Transketolase</fullName>
    </submittedName>
</protein>
<comment type="similarity">
    <text evidence="2">Belongs to the transketolase family.</text>
</comment>
<dbReference type="InterPro" id="IPR020826">
    <property type="entry name" value="Transketolase_BS"/>
</dbReference>
<dbReference type="PANTHER" id="PTHR43825">
    <property type="entry name" value="PYRUVATE DEHYDROGENASE E1 COMPONENT"/>
    <property type="match status" value="1"/>
</dbReference>
<dbReference type="Gene3D" id="3.40.50.920">
    <property type="match status" value="1"/>
</dbReference>
<dbReference type="InterPro" id="IPR051157">
    <property type="entry name" value="PDH/Transketolase"/>
</dbReference>
<dbReference type="InterPro" id="IPR029061">
    <property type="entry name" value="THDP-binding"/>
</dbReference>